<keyword evidence="8" id="KW-1185">Reference proteome</keyword>
<dbReference type="Pfam" id="PF00034">
    <property type="entry name" value="Cytochrom_C"/>
    <property type="match status" value="1"/>
</dbReference>
<name>A0A975WEL2_9RHOB</name>
<keyword evidence="5" id="KW-0732">Signal</keyword>
<evidence type="ECO:0000256" key="2">
    <source>
        <dbReference type="ARBA" id="ARBA00022723"/>
    </source>
</evidence>
<dbReference type="Gene3D" id="1.10.760.10">
    <property type="entry name" value="Cytochrome c-like domain"/>
    <property type="match status" value="1"/>
</dbReference>
<feature type="chain" id="PRO_5036711051" evidence="5">
    <location>
        <begin position="21"/>
        <end position="159"/>
    </location>
</feature>
<dbReference type="InterPro" id="IPR030999">
    <property type="entry name" value="Thiosulf_SoxX"/>
</dbReference>
<evidence type="ECO:0000256" key="5">
    <source>
        <dbReference type="SAM" id="SignalP"/>
    </source>
</evidence>
<sequence>MRLTTLALAVASLGAQAALAAEVAPQDVTYDDYGAIATSLSGAPGDPESGAVIMKTKSKGNCISCHAVTELKDAPFHGEVGPILDGVGSRWEEAELRGIVANAKMTYDGTVMPAFYKTSGFIRPGNGFTGKAGEEPLPPLLTAQEIEDVVAFLMTLKDE</sequence>
<dbReference type="SUPFAM" id="SSF46626">
    <property type="entry name" value="Cytochrome c"/>
    <property type="match status" value="1"/>
</dbReference>
<evidence type="ECO:0000256" key="1">
    <source>
        <dbReference type="ARBA" id="ARBA00022617"/>
    </source>
</evidence>
<dbReference type="GO" id="GO:0009055">
    <property type="term" value="F:electron transfer activity"/>
    <property type="evidence" value="ECO:0007669"/>
    <property type="project" value="InterPro"/>
</dbReference>
<dbReference type="AlphaFoldDB" id="A0A975WEL2"/>
<evidence type="ECO:0000313" key="8">
    <source>
        <dbReference type="Proteomes" id="UP000182932"/>
    </source>
</evidence>
<keyword evidence="2 4" id="KW-0479">Metal-binding</keyword>
<evidence type="ECO:0000256" key="3">
    <source>
        <dbReference type="ARBA" id="ARBA00023004"/>
    </source>
</evidence>
<dbReference type="RefSeq" id="WP_074839563.1">
    <property type="nucleotide sequence ID" value="NZ_FNYY01000025.1"/>
</dbReference>
<feature type="domain" description="Cytochrome c" evidence="6">
    <location>
        <begin position="45"/>
        <end position="157"/>
    </location>
</feature>
<evidence type="ECO:0000256" key="4">
    <source>
        <dbReference type="PROSITE-ProRule" id="PRU00433"/>
    </source>
</evidence>
<comment type="caution">
    <text evidence="7">The sequence shown here is derived from an EMBL/GenBank/DDBJ whole genome shotgun (WGS) entry which is preliminary data.</text>
</comment>
<evidence type="ECO:0000259" key="6">
    <source>
        <dbReference type="PROSITE" id="PS51007"/>
    </source>
</evidence>
<dbReference type="PROSITE" id="PS51007">
    <property type="entry name" value="CYTC"/>
    <property type="match status" value="1"/>
</dbReference>
<dbReference type="GO" id="GO:0046872">
    <property type="term" value="F:metal ion binding"/>
    <property type="evidence" value="ECO:0007669"/>
    <property type="project" value="UniProtKB-KW"/>
</dbReference>
<dbReference type="Proteomes" id="UP000182932">
    <property type="component" value="Unassembled WGS sequence"/>
</dbReference>
<dbReference type="GeneID" id="80820737"/>
<dbReference type="GO" id="GO:0020037">
    <property type="term" value="F:heme binding"/>
    <property type="evidence" value="ECO:0007669"/>
    <property type="project" value="InterPro"/>
</dbReference>
<feature type="signal peptide" evidence="5">
    <location>
        <begin position="1"/>
        <end position="20"/>
    </location>
</feature>
<evidence type="ECO:0000313" key="7">
    <source>
        <dbReference type="EMBL" id="SEK07984.1"/>
    </source>
</evidence>
<keyword evidence="3 4" id="KW-0408">Iron</keyword>
<dbReference type="InterPro" id="IPR036909">
    <property type="entry name" value="Cyt_c-like_dom_sf"/>
</dbReference>
<gene>
    <name evidence="7" type="ORF">SAMN04487940_12552</name>
</gene>
<dbReference type="EMBL" id="FNYY01000025">
    <property type="protein sequence ID" value="SEK07984.1"/>
    <property type="molecule type" value="Genomic_DNA"/>
</dbReference>
<proteinExistence type="predicted"/>
<organism evidence="7 8">
    <name type="scientific">Marinovum algicola</name>
    <dbReference type="NCBI Taxonomy" id="42444"/>
    <lineage>
        <taxon>Bacteria</taxon>
        <taxon>Pseudomonadati</taxon>
        <taxon>Pseudomonadota</taxon>
        <taxon>Alphaproteobacteria</taxon>
        <taxon>Rhodobacterales</taxon>
        <taxon>Roseobacteraceae</taxon>
        <taxon>Marinovum</taxon>
    </lineage>
</organism>
<keyword evidence="1 4" id="KW-0349">Heme</keyword>
<reference evidence="7 8" key="1">
    <citation type="submission" date="2016-10" db="EMBL/GenBank/DDBJ databases">
        <authorList>
            <person name="Varghese N."/>
            <person name="Submissions S."/>
        </authorList>
    </citation>
    <scope>NUCLEOTIDE SEQUENCE [LARGE SCALE GENOMIC DNA]</scope>
    <source>
        <strain evidence="7 8">FF3</strain>
    </source>
</reference>
<protein>
    <submittedName>
        <fullName evidence="7">Sulfur-oxidizing protein SoxX</fullName>
    </submittedName>
</protein>
<dbReference type="NCBIfam" id="TIGR04485">
    <property type="entry name" value="thiosulf_SoxX"/>
    <property type="match status" value="1"/>
</dbReference>
<dbReference type="InterPro" id="IPR009056">
    <property type="entry name" value="Cyt_c-like_dom"/>
</dbReference>
<accession>A0A975WEL2</accession>